<dbReference type="EMBL" id="LGRX02014402">
    <property type="protein sequence ID" value="KAK3264702.1"/>
    <property type="molecule type" value="Genomic_DNA"/>
</dbReference>
<keyword evidence="4" id="KW-1185">Reference proteome</keyword>
<feature type="region of interest" description="Disordered" evidence="1">
    <location>
        <begin position="721"/>
        <end position="769"/>
    </location>
</feature>
<dbReference type="Pfam" id="PF25413">
    <property type="entry name" value="Rossman_Mical"/>
    <property type="match status" value="1"/>
</dbReference>
<feature type="compositionally biased region" description="Basic and acidic residues" evidence="1">
    <location>
        <begin position="940"/>
        <end position="961"/>
    </location>
</feature>
<evidence type="ECO:0000313" key="4">
    <source>
        <dbReference type="Proteomes" id="UP001190700"/>
    </source>
</evidence>
<dbReference type="SUPFAM" id="SSF51905">
    <property type="entry name" value="FAD/NAD(P)-binding domain"/>
    <property type="match status" value="1"/>
</dbReference>
<accession>A0AAE0FS21</accession>
<feature type="compositionally biased region" description="Low complexity" evidence="1">
    <location>
        <begin position="581"/>
        <end position="592"/>
    </location>
</feature>
<protein>
    <recommendedName>
        <fullName evidence="2">[F-actin]-monooxygenase MICAL1-3-like Rossman domain-containing protein</fullName>
    </recommendedName>
</protein>
<feature type="compositionally biased region" description="Low complexity" evidence="1">
    <location>
        <begin position="511"/>
        <end position="528"/>
    </location>
</feature>
<organism evidence="3 4">
    <name type="scientific">Cymbomonas tetramitiformis</name>
    <dbReference type="NCBI Taxonomy" id="36881"/>
    <lineage>
        <taxon>Eukaryota</taxon>
        <taxon>Viridiplantae</taxon>
        <taxon>Chlorophyta</taxon>
        <taxon>Pyramimonadophyceae</taxon>
        <taxon>Pyramimonadales</taxon>
        <taxon>Pyramimonadaceae</taxon>
        <taxon>Cymbomonas</taxon>
    </lineage>
</organism>
<feature type="compositionally biased region" description="Acidic residues" evidence="1">
    <location>
        <begin position="723"/>
        <end position="760"/>
    </location>
</feature>
<dbReference type="InterPro" id="IPR057494">
    <property type="entry name" value="Rossman_Mical"/>
</dbReference>
<name>A0AAE0FS21_9CHLO</name>
<feature type="compositionally biased region" description="Basic and acidic residues" evidence="1">
    <location>
        <begin position="680"/>
        <end position="691"/>
    </location>
</feature>
<reference evidence="3 4" key="1">
    <citation type="journal article" date="2015" name="Genome Biol. Evol.">
        <title>Comparative Genomics of a Bacterivorous Green Alga Reveals Evolutionary Causalities and Consequences of Phago-Mixotrophic Mode of Nutrition.</title>
        <authorList>
            <person name="Burns J.A."/>
            <person name="Paasch A."/>
            <person name="Narechania A."/>
            <person name="Kim E."/>
        </authorList>
    </citation>
    <scope>NUCLEOTIDE SEQUENCE [LARGE SCALE GENOMIC DNA]</scope>
    <source>
        <strain evidence="3 4">PLY_AMNH</strain>
    </source>
</reference>
<evidence type="ECO:0000313" key="3">
    <source>
        <dbReference type="EMBL" id="KAK3264702.1"/>
    </source>
</evidence>
<feature type="region of interest" description="Disordered" evidence="1">
    <location>
        <begin position="645"/>
        <end position="706"/>
    </location>
</feature>
<feature type="compositionally biased region" description="Low complexity" evidence="1">
    <location>
        <begin position="544"/>
        <end position="565"/>
    </location>
</feature>
<feature type="domain" description="[F-actin]-monooxygenase MICAL1-3-like Rossman" evidence="2">
    <location>
        <begin position="252"/>
        <end position="347"/>
    </location>
</feature>
<dbReference type="Proteomes" id="UP001190700">
    <property type="component" value="Unassembled WGS sequence"/>
</dbReference>
<sequence length="993" mass="107605">MSETEVKALVHSLLEGEGGGAGVLKNFTELTRILNVPFPREKSTLPFQFFATIKEAAFEFLPHQTSYKHRKLWLGLENLLRADNDKYGCGQAGQVDVNRVLVTGLGPVGVRTAIELARMNIDVTVTEKYPADSFDSRLNVLKLWPWVFGDLKALGVNTKLMRGKGNKHIGTRELQLSLLRTSLLLGVRVHVNTEYMHSEIDGRGGWRAVVQDRTTKEPWHVGFDVAIGAGGSRDKIAAELNFPTKVIKCADAVGMVGTFEKMDTLTERKLEEVLWARQFNYPPLADKMKAANVSLENLVYAQASCHYIVMTPTRSSLVARGVLPDKTAPLTAADTDKLLDYARAAATCIGIPETCPPVGRRPAAIFDFSERMERGTAALLFQTPPDAPENQEQGLALLVGDALQEPFWPEGLGINRGFLSALDAAWTVAHFRKVNTEDLLEARDSLFNAQKQLNGFNHEEVLQESEDVDKHLVAFEEAPESRYTKTVFKAPKLAPPTASQLTRRRRRTTVSKRTSVKSGGAVPTSAAATPAAAAAATPAAAASAKAETAPAKETPKPAIKAEPPTVEASVPVKKLSISERSASFTANSTAAAESEKRTPGKVSSRVLAAQQVMLGGSDKVEPVKSVAKPPAAVAPTTAPVEKAVETATESAVASSSPAAEVKEAAPAMEATPLATETPAAEEKGEAESTAKEEEETPSVLQEAHTRKSQIEMFLRKQMAEYETASEDGDAEEDNDDELMEEESYDEEDESESEEEEEMEEGNTRNLSVSRARGMSVEDFMRLRTHSLNQLEKIGRKSSFKVVATSVMRLSMLARKNGVTCREITTRMVVDEELGHIEFSIIPISQLAWKSVAGEETDDVPAVETPVAQTPLFGACASFAYHPEEAAAVEESSEPEGKPDGEEVPSEEAAAVEESSEPEGKPDGEEVPSEEAAAVEESSEPEGKPEEAKEVPGKVCITERMKALMTESEEASPKTPKPEVKESLASRINSLGWA</sequence>
<evidence type="ECO:0000259" key="2">
    <source>
        <dbReference type="Pfam" id="PF25413"/>
    </source>
</evidence>
<feature type="region of interest" description="Disordered" evidence="1">
    <location>
        <begin position="885"/>
        <end position="993"/>
    </location>
</feature>
<dbReference type="AlphaFoldDB" id="A0AAE0FS21"/>
<dbReference type="InterPro" id="IPR036188">
    <property type="entry name" value="FAD/NAD-bd_sf"/>
</dbReference>
<gene>
    <name evidence="3" type="ORF">CYMTET_26582</name>
</gene>
<proteinExistence type="predicted"/>
<dbReference type="Gene3D" id="3.50.50.60">
    <property type="entry name" value="FAD/NAD(P)-binding domain"/>
    <property type="match status" value="1"/>
</dbReference>
<comment type="caution">
    <text evidence="3">The sequence shown here is derived from an EMBL/GenBank/DDBJ whole genome shotgun (WGS) entry which is preliminary data.</text>
</comment>
<evidence type="ECO:0000256" key="1">
    <source>
        <dbReference type="SAM" id="MobiDB-lite"/>
    </source>
</evidence>
<feature type="region of interest" description="Disordered" evidence="1">
    <location>
        <begin position="544"/>
        <end position="603"/>
    </location>
</feature>
<feature type="compositionally biased region" description="Acidic residues" evidence="1">
    <location>
        <begin position="901"/>
        <end position="916"/>
    </location>
</feature>
<feature type="region of interest" description="Disordered" evidence="1">
    <location>
        <begin position="486"/>
        <end position="528"/>
    </location>
</feature>
<feature type="compositionally biased region" description="Acidic residues" evidence="1">
    <location>
        <begin position="924"/>
        <end position="939"/>
    </location>
</feature>
<feature type="compositionally biased region" description="Low complexity" evidence="1">
    <location>
        <begin position="645"/>
        <end position="678"/>
    </location>
</feature>